<dbReference type="STRING" id="294671.YLM1_1306"/>
<dbReference type="EMBL" id="CP014265">
    <property type="protein sequence ID" value="AMK15863.1"/>
    <property type="molecule type" value="Genomic_DNA"/>
</dbReference>
<dbReference type="OrthoDB" id="145053at2157"/>
<sequence length="160" mass="17655">MAWDDAPSHICRGGDVRGLAFCCPPVKPCPIMGALKEVGLTPQEFLDIKEKFARETRLGEGPATCFGSLVWCCKTSKPCPLRDMTLNQIGMSEEEYMTLKNELSEAVLKAGTPPTSNEAVFALSQTFNINESEAEKVLTDCNNDLRMAVKLLKLKQLENK</sequence>
<accession>A0A126R0G3</accession>
<evidence type="ECO:0000313" key="3">
    <source>
        <dbReference type="Proteomes" id="UP000066376"/>
    </source>
</evidence>
<dbReference type="RefSeq" id="WP_067147507.1">
    <property type="nucleotide sequence ID" value="NZ_CP014265.1"/>
</dbReference>
<reference evidence="3" key="2">
    <citation type="submission" date="2016-02" db="EMBL/GenBank/DDBJ databases">
        <title>The draft genome sequence of the rumen methanogen Methanobrevibacter olleyae YLM1.</title>
        <authorList>
            <consortium name="New Zealand Agricultural Greenhouse Gas Research Centre/Pastoral Greenhouse Gas Research Consortium"/>
            <person name="Kelly W.J."/>
            <person name="Li D."/>
            <person name="Lambie S.C."/>
            <person name="Attwood G.T."/>
            <person name="Altermann E."/>
            <person name="Leahy S.C."/>
        </authorList>
    </citation>
    <scope>NUCLEOTIDE SEQUENCE [LARGE SCALE GENOMIC DNA]</scope>
    <source>
        <strain evidence="3">YLM1</strain>
    </source>
</reference>
<dbReference type="Proteomes" id="UP000183442">
    <property type="component" value="Unassembled WGS sequence"/>
</dbReference>
<name>A0A126R0G3_METOL</name>
<proteinExistence type="predicted"/>
<reference evidence="4" key="4">
    <citation type="submission" date="2016-10" db="EMBL/GenBank/DDBJ databases">
        <authorList>
            <person name="Varghese N."/>
        </authorList>
    </citation>
    <scope>NUCLEOTIDE SEQUENCE [LARGE SCALE GENOMIC DNA]</scope>
    <source>
        <strain evidence="4">DSM 16632</strain>
    </source>
</reference>
<evidence type="ECO:0000313" key="4">
    <source>
        <dbReference type="Proteomes" id="UP000183442"/>
    </source>
</evidence>
<dbReference type="AlphaFoldDB" id="A0A126R0G3"/>
<dbReference type="GeneID" id="28489617"/>
<dbReference type="KEGG" id="mol:YLM1_1306"/>
<dbReference type="Proteomes" id="UP000066376">
    <property type="component" value="Chromosome"/>
</dbReference>
<reference evidence="2" key="3">
    <citation type="submission" date="2016-10" db="EMBL/GenBank/DDBJ databases">
        <authorList>
            <person name="de Groot N.N."/>
        </authorList>
    </citation>
    <scope>NUCLEOTIDE SEQUENCE [LARGE SCALE GENOMIC DNA]</scope>
    <source>
        <strain evidence="2">DSM 16632</strain>
    </source>
</reference>
<keyword evidence="3" id="KW-1185">Reference proteome</keyword>
<evidence type="ECO:0000313" key="1">
    <source>
        <dbReference type="EMBL" id="AMK15863.1"/>
    </source>
</evidence>
<dbReference type="SUPFAM" id="SSF46934">
    <property type="entry name" value="UBA-like"/>
    <property type="match status" value="1"/>
</dbReference>
<dbReference type="PATRIC" id="fig|294671.3.peg.1363"/>
<evidence type="ECO:0000313" key="2">
    <source>
        <dbReference type="EMBL" id="SFL20900.1"/>
    </source>
</evidence>
<organism evidence="1 3">
    <name type="scientific">Methanobrevibacter olleyae</name>
    <dbReference type="NCBI Taxonomy" id="294671"/>
    <lineage>
        <taxon>Archaea</taxon>
        <taxon>Methanobacteriati</taxon>
        <taxon>Methanobacteriota</taxon>
        <taxon>Methanomada group</taxon>
        <taxon>Methanobacteria</taxon>
        <taxon>Methanobacteriales</taxon>
        <taxon>Methanobacteriaceae</taxon>
        <taxon>Methanobrevibacter</taxon>
    </lineage>
</organism>
<dbReference type="InterPro" id="IPR009060">
    <property type="entry name" value="UBA-like_sf"/>
</dbReference>
<reference evidence="1 3" key="1">
    <citation type="journal article" date="2016" name="Genome Announc.">
        <title>Draft Genome Sequence of the Rumen Methanogen Methanobrevibacter olleyae YLM1.</title>
        <authorList>
            <person name="Kelly W.J."/>
            <person name="Li D."/>
            <person name="Lambie S.C."/>
            <person name="Cox F."/>
            <person name="Attwood G.T."/>
            <person name="Altermann E."/>
            <person name="Leahy S.C."/>
        </authorList>
    </citation>
    <scope>NUCLEOTIDE SEQUENCE [LARGE SCALE GENOMIC DNA]</scope>
    <source>
        <strain evidence="1 3">YLM1</strain>
    </source>
</reference>
<dbReference type="EMBL" id="FOTL01000002">
    <property type="protein sequence ID" value="SFL20900.1"/>
    <property type="molecule type" value="Genomic_DNA"/>
</dbReference>
<gene>
    <name evidence="2" type="ORF">SAMN02910297_00236</name>
    <name evidence="1" type="ORF">YLM1_1306</name>
</gene>
<dbReference type="InterPro" id="IPR017671">
    <property type="entry name" value="Methan_mark_9"/>
</dbReference>
<dbReference type="NCBIfam" id="TIGR03277">
    <property type="entry name" value="methan_mark_9"/>
    <property type="match status" value="1"/>
</dbReference>
<protein>
    <submittedName>
        <fullName evidence="1">Methanogeneis marker protein 9</fullName>
    </submittedName>
    <submittedName>
        <fullName evidence="2">Putative methanogenesis marker domain 9</fullName>
    </submittedName>
</protein>